<accession>A0AA36CHQ1</accession>
<proteinExistence type="predicted"/>
<dbReference type="PANTHER" id="PTHR10131">
    <property type="entry name" value="TNF RECEPTOR ASSOCIATED FACTOR"/>
    <property type="match status" value="1"/>
</dbReference>
<name>A0AA36CHQ1_9BILA</name>
<evidence type="ECO:0000313" key="3">
    <source>
        <dbReference type="Proteomes" id="UP001177023"/>
    </source>
</evidence>
<dbReference type="InterPro" id="IPR049342">
    <property type="entry name" value="TRAF1-6_MATH_dom"/>
</dbReference>
<dbReference type="Gene3D" id="2.60.210.10">
    <property type="entry name" value="Apoptosis, Tumor Necrosis Factor Receptor Associated Protein 2, Chain A"/>
    <property type="match status" value="1"/>
</dbReference>
<comment type="caution">
    <text evidence="2">The sequence shown here is derived from an EMBL/GenBank/DDBJ whole genome shotgun (WGS) entry which is preliminary data.</text>
</comment>
<evidence type="ECO:0000259" key="1">
    <source>
        <dbReference type="PROSITE" id="PS50144"/>
    </source>
</evidence>
<protein>
    <recommendedName>
        <fullName evidence="1">MATH domain-containing protein</fullName>
    </recommendedName>
</protein>
<dbReference type="GO" id="GO:0043122">
    <property type="term" value="P:regulation of canonical NF-kappaB signal transduction"/>
    <property type="evidence" value="ECO:0007669"/>
    <property type="project" value="TreeGrafter"/>
</dbReference>
<dbReference type="InterPro" id="IPR008974">
    <property type="entry name" value="TRAF-like"/>
</dbReference>
<dbReference type="InterPro" id="IPR002083">
    <property type="entry name" value="MATH/TRAF_dom"/>
</dbReference>
<dbReference type="EMBL" id="CATQJA010001705">
    <property type="protein sequence ID" value="CAJ0568281.1"/>
    <property type="molecule type" value="Genomic_DNA"/>
</dbReference>
<evidence type="ECO:0000313" key="2">
    <source>
        <dbReference type="EMBL" id="CAJ0568281.1"/>
    </source>
</evidence>
<dbReference type="PANTHER" id="PTHR10131:SF151">
    <property type="entry name" value="TNF RECEPTOR ASSOCIATED FACTOR (TRAF) HOMOLOG"/>
    <property type="match status" value="1"/>
</dbReference>
<gene>
    <name evidence="2" type="ORF">MSPICULIGERA_LOCUS6805</name>
</gene>
<dbReference type="Proteomes" id="UP001177023">
    <property type="component" value="Unassembled WGS sequence"/>
</dbReference>
<dbReference type="SUPFAM" id="SSF49599">
    <property type="entry name" value="TRAF domain-like"/>
    <property type="match status" value="1"/>
</dbReference>
<organism evidence="2 3">
    <name type="scientific">Mesorhabditis spiculigera</name>
    <dbReference type="NCBI Taxonomy" id="96644"/>
    <lineage>
        <taxon>Eukaryota</taxon>
        <taxon>Metazoa</taxon>
        <taxon>Ecdysozoa</taxon>
        <taxon>Nematoda</taxon>
        <taxon>Chromadorea</taxon>
        <taxon>Rhabditida</taxon>
        <taxon>Rhabditina</taxon>
        <taxon>Rhabditomorpha</taxon>
        <taxon>Rhabditoidea</taxon>
        <taxon>Rhabditidae</taxon>
        <taxon>Mesorhabditinae</taxon>
        <taxon>Mesorhabditis</taxon>
    </lineage>
</organism>
<dbReference type="PROSITE" id="PS50144">
    <property type="entry name" value="MATH"/>
    <property type="match status" value="1"/>
</dbReference>
<dbReference type="CDD" id="cd00270">
    <property type="entry name" value="MATH_TRAF_C"/>
    <property type="match status" value="1"/>
</dbReference>
<sequence length="254" mass="28477">MTTLVSPETPALPASLAALTPDAIIDCPFKEFGCTRRGRTIDIKTHIRDDKFDHLAQMCQSTIDFRAKAMESITETTGSLALAAKLTLRSTAIVTKFSSQLTWRIDNYQKHFEAARKGRVPVIYSPPFHTHRHGYKMCAVLAPFGEGKAVRQYVSLFVSILRDEYDAILPWPFKCPVRISWMNQDGSEVHLTECILPKALPENDPFLGRPKAERNPAFGIQRFALVADIVKGKYVVNNTAFIRVNVDVSKVPTL</sequence>
<keyword evidence="3" id="KW-1185">Reference proteome</keyword>
<dbReference type="Pfam" id="PF21355">
    <property type="entry name" value="TRAF-mep_MATH"/>
    <property type="match status" value="1"/>
</dbReference>
<feature type="non-terminal residue" evidence="2">
    <location>
        <position position="1"/>
    </location>
</feature>
<reference evidence="2" key="1">
    <citation type="submission" date="2023-06" db="EMBL/GenBank/DDBJ databases">
        <authorList>
            <person name="Delattre M."/>
        </authorList>
    </citation>
    <scope>NUCLEOTIDE SEQUENCE</scope>
    <source>
        <strain evidence="2">AF72</strain>
    </source>
</reference>
<dbReference type="AlphaFoldDB" id="A0AA36CHQ1"/>
<feature type="domain" description="MATH" evidence="1">
    <location>
        <begin position="98"/>
        <end position="246"/>
    </location>
</feature>